<evidence type="ECO:0000313" key="2">
    <source>
        <dbReference type="EMBL" id="KAF4982763.1"/>
    </source>
</evidence>
<organism evidence="2 3">
    <name type="scientific">Fusarium zealandicum</name>
    <dbReference type="NCBI Taxonomy" id="1053134"/>
    <lineage>
        <taxon>Eukaryota</taxon>
        <taxon>Fungi</taxon>
        <taxon>Dikarya</taxon>
        <taxon>Ascomycota</taxon>
        <taxon>Pezizomycotina</taxon>
        <taxon>Sordariomycetes</taxon>
        <taxon>Hypocreomycetidae</taxon>
        <taxon>Hypocreales</taxon>
        <taxon>Nectriaceae</taxon>
        <taxon>Fusarium</taxon>
        <taxon>Fusarium staphyleae species complex</taxon>
    </lineage>
</organism>
<dbReference type="Proteomes" id="UP000635477">
    <property type="component" value="Unassembled WGS sequence"/>
</dbReference>
<dbReference type="OrthoDB" id="2893324at2759"/>
<keyword evidence="3" id="KW-1185">Reference proteome</keyword>
<feature type="region of interest" description="Disordered" evidence="1">
    <location>
        <begin position="1"/>
        <end position="28"/>
    </location>
</feature>
<evidence type="ECO:0008006" key="4">
    <source>
        <dbReference type="Google" id="ProtNLM"/>
    </source>
</evidence>
<gene>
    <name evidence="2" type="ORF">FZEAL_1664</name>
</gene>
<reference evidence="2" key="1">
    <citation type="journal article" date="2020" name="BMC Genomics">
        <title>Correction to: Identification and distribution of gene clusters required for synthesis of sphingolipid metabolism inhibitors in diverse species of the filamentous fungus Fusarium.</title>
        <authorList>
            <person name="Kim H.S."/>
            <person name="Lohmar J.M."/>
            <person name="Busman M."/>
            <person name="Brown D.W."/>
            <person name="Naumann T.A."/>
            <person name="Divon H.H."/>
            <person name="Lysoe E."/>
            <person name="Uhlig S."/>
            <person name="Proctor R.H."/>
        </authorList>
    </citation>
    <scope>NUCLEOTIDE SEQUENCE</scope>
    <source>
        <strain evidence="2">NRRL 22465</strain>
    </source>
</reference>
<name>A0A8H4UT14_9HYPO</name>
<dbReference type="AlphaFoldDB" id="A0A8H4UT14"/>
<dbReference type="Gene3D" id="3.40.50.450">
    <property type="match status" value="1"/>
</dbReference>
<accession>A0A8H4UT14</accession>
<dbReference type="EMBL" id="JABEYC010000098">
    <property type="protein sequence ID" value="KAF4982763.1"/>
    <property type="molecule type" value="Genomic_DNA"/>
</dbReference>
<sequence>MAPQRPGPEDQKNTSIFLAGPTTNTGGPDWREAFTQALDEYPVTILNPKRDDWDSTWREDLSDKRWEQQVWWELDMQEGADIVVFFFHGKTDAPVTLLELGLGVRSGRAIVCALDGYSKRGNVEAVCQRYRAKFTRTEEELKAAVVARLDERMR</sequence>
<dbReference type="SUPFAM" id="SSF52309">
    <property type="entry name" value="N-(deoxy)ribosyltransferase-like"/>
    <property type="match status" value="1"/>
</dbReference>
<evidence type="ECO:0000313" key="3">
    <source>
        <dbReference type="Proteomes" id="UP000635477"/>
    </source>
</evidence>
<reference evidence="2" key="2">
    <citation type="submission" date="2020-05" db="EMBL/GenBank/DDBJ databases">
        <authorList>
            <person name="Kim H.-S."/>
            <person name="Proctor R.H."/>
            <person name="Brown D.W."/>
        </authorList>
    </citation>
    <scope>NUCLEOTIDE SEQUENCE</scope>
    <source>
        <strain evidence="2">NRRL 22465</strain>
    </source>
</reference>
<comment type="caution">
    <text evidence="2">The sequence shown here is derived from an EMBL/GenBank/DDBJ whole genome shotgun (WGS) entry which is preliminary data.</text>
</comment>
<proteinExistence type="predicted"/>
<feature type="compositionally biased region" description="Polar residues" evidence="1">
    <location>
        <begin position="13"/>
        <end position="26"/>
    </location>
</feature>
<protein>
    <recommendedName>
        <fullName evidence="4">Nucleoside 2-deoxyribosyltransferase</fullName>
    </recommendedName>
</protein>
<dbReference type="InterPro" id="IPR039470">
    <property type="entry name" value="Nuc_deoxyri_tr2"/>
</dbReference>
<evidence type="ECO:0000256" key="1">
    <source>
        <dbReference type="SAM" id="MobiDB-lite"/>
    </source>
</evidence>
<dbReference type="Pfam" id="PF15891">
    <property type="entry name" value="Nuc_deoxyri_tr2"/>
    <property type="match status" value="1"/>
</dbReference>